<dbReference type="EMBL" id="JAUSTY010000001">
    <property type="protein sequence ID" value="MDQ0164344.1"/>
    <property type="molecule type" value="Genomic_DNA"/>
</dbReference>
<keyword evidence="2" id="KW-1185">Reference proteome</keyword>
<organism evidence="1 2">
    <name type="scientific">Caldalkalibacillus horti</name>
    <dbReference type="NCBI Taxonomy" id="77523"/>
    <lineage>
        <taxon>Bacteria</taxon>
        <taxon>Bacillati</taxon>
        <taxon>Bacillota</taxon>
        <taxon>Bacilli</taxon>
        <taxon>Bacillales</taxon>
        <taxon>Bacillaceae</taxon>
        <taxon>Caldalkalibacillus</taxon>
    </lineage>
</organism>
<dbReference type="Proteomes" id="UP001235840">
    <property type="component" value="Unassembled WGS sequence"/>
</dbReference>
<evidence type="ECO:0000313" key="1">
    <source>
        <dbReference type="EMBL" id="MDQ0164344.1"/>
    </source>
</evidence>
<protein>
    <submittedName>
        <fullName evidence="1">Uncharacterized protein</fullName>
    </submittedName>
</protein>
<dbReference type="RefSeq" id="WP_307389808.1">
    <property type="nucleotide sequence ID" value="NZ_JAUSTY010000001.1"/>
</dbReference>
<proteinExistence type="predicted"/>
<comment type="caution">
    <text evidence="1">The sequence shown here is derived from an EMBL/GenBank/DDBJ whole genome shotgun (WGS) entry which is preliminary data.</text>
</comment>
<sequence length="129" mass="14991">MDHGIIMHNSFGVKIRIKTCSTPPSFVNSGIIPTQVHSEIDLRAQKQANHKVFEKTKLYLNYVLLLPIWLSKKVGRLFLTNPYQYPMFPFHFPILIYGPYHSVGYYPDTHLLESFSYEDLRNLDSEGCL</sequence>
<evidence type="ECO:0000313" key="2">
    <source>
        <dbReference type="Proteomes" id="UP001235840"/>
    </source>
</evidence>
<name>A0ABT9VTY8_9BACI</name>
<accession>A0ABT9VTY8</accession>
<gene>
    <name evidence="1" type="ORF">J2S11_000243</name>
</gene>
<reference evidence="1 2" key="1">
    <citation type="submission" date="2023-07" db="EMBL/GenBank/DDBJ databases">
        <title>Genomic Encyclopedia of Type Strains, Phase IV (KMG-IV): sequencing the most valuable type-strain genomes for metagenomic binning, comparative biology and taxonomic classification.</title>
        <authorList>
            <person name="Goeker M."/>
        </authorList>
    </citation>
    <scope>NUCLEOTIDE SEQUENCE [LARGE SCALE GENOMIC DNA]</scope>
    <source>
        <strain evidence="1 2">DSM 12751</strain>
    </source>
</reference>